<feature type="compositionally biased region" description="Basic and acidic residues" evidence="1">
    <location>
        <begin position="446"/>
        <end position="457"/>
    </location>
</feature>
<feature type="region of interest" description="Disordered" evidence="1">
    <location>
        <begin position="525"/>
        <end position="550"/>
    </location>
</feature>
<proteinExistence type="predicted"/>
<reference evidence="3" key="2">
    <citation type="submission" date="2020-09" db="EMBL/GenBank/DDBJ databases">
        <authorList>
            <person name="Sun Q."/>
            <person name="Zhou Y."/>
        </authorList>
    </citation>
    <scope>NUCLEOTIDE SEQUENCE</scope>
    <source>
        <strain evidence="3">CGMCC 1.15454</strain>
    </source>
</reference>
<feature type="region of interest" description="Disordered" evidence="1">
    <location>
        <begin position="446"/>
        <end position="465"/>
    </location>
</feature>
<accession>A0A9W5X595</accession>
<evidence type="ECO:0000313" key="4">
    <source>
        <dbReference type="Proteomes" id="UP000621492"/>
    </source>
</evidence>
<dbReference type="RefSeq" id="WP_188725039.1">
    <property type="nucleotide sequence ID" value="NZ_BMJD01000012.1"/>
</dbReference>
<dbReference type="AlphaFoldDB" id="A0A9W5X595"/>
<comment type="caution">
    <text evidence="3">The sequence shown here is derived from an EMBL/GenBank/DDBJ whole genome shotgun (WGS) entry which is preliminary data.</text>
</comment>
<organism evidence="3 4">
    <name type="scientific">Lentibacillus populi</name>
    <dbReference type="NCBI Taxonomy" id="1827502"/>
    <lineage>
        <taxon>Bacteria</taxon>
        <taxon>Bacillati</taxon>
        <taxon>Bacillota</taxon>
        <taxon>Bacilli</taxon>
        <taxon>Bacillales</taxon>
        <taxon>Bacillaceae</taxon>
        <taxon>Lentibacillus</taxon>
    </lineage>
</organism>
<feature type="compositionally biased region" description="Basic and acidic residues" evidence="1">
    <location>
        <begin position="529"/>
        <end position="550"/>
    </location>
</feature>
<dbReference type="Proteomes" id="UP000621492">
    <property type="component" value="Unassembled WGS sequence"/>
</dbReference>
<reference evidence="3" key="1">
    <citation type="journal article" date="2014" name="Int. J. Syst. Evol. Microbiol.">
        <title>Complete genome sequence of Corynebacterium casei LMG S-19264T (=DSM 44701T), isolated from a smear-ripened cheese.</title>
        <authorList>
            <consortium name="US DOE Joint Genome Institute (JGI-PGF)"/>
            <person name="Walter F."/>
            <person name="Albersmeier A."/>
            <person name="Kalinowski J."/>
            <person name="Ruckert C."/>
        </authorList>
    </citation>
    <scope>NUCLEOTIDE SEQUENCE</scope>
    <source>
        <strain evidence="3">CGMCC 1.15454</strain>
    </source>
</reference>
<evidence type="ECO:0000313" key="3">
    <source>
        <dbReference type="EMBL" id="GGB41790.1"/>
    </source>
</evidence>
<name>A0A9W5X595_9BACI</name>
<dbReference type="InterPro" id="IPR029432">
    <property type="entry name" value="Gp28/Gp37-like_dom"/>
</dbReference>
<sequence>MKQPIRIYNRFLDREGEMDRYQSLQFRRSYHGIADFELHVNRYMHEAKKLNKGNIISLGKQNNKAAIIITKEIVLDENGKETENFKLTGYTLDGLMSRRITVPPSHTSHDRKSGSAETVMKHYVNNHFVNPTDPERKMPHVEVAPDLNRGVHIEWESRFKNVAEQLENISIKTGLGWGIFTDFKTKKLIFDVIDAKDLTQGNLHGYNPVFFSPEFETTKSQSFVDSDNDLKTVGYIGGQGEGIDRKIIILGNKSGWDRIETFVDARDIGTTEDGEEEPTEEELDQQLVERGKEKMSEMVTVYSLDAEIITPVKKITPFQYEKDYDLGDKVQVVNKSWGLKMSAPITEFLEIYEDDGFRLEATFGRSRPTLISKLNDKFNELSGVEKQELPAQIAVETKQYTNKKLSEEERKRIEQARENLEASKKHAEDYTNDYTYDKSVIDDKDSHVEEEAKKDATNKANAAQAAAEKVAEAKAKLAEEQAKAHADGKITEEEKARIKQAEENLNAAKAEAKAKADAAERAANAYSEAQDKKVRDDAKGYADQAEKNAKDFSEDASNIMKGILDVGAVPIRTAANGARISFDGINGFVQYDKNDNPVAWFDLEGNARFSGDITGSSGTFGEVTVDNGDFTLKDEVTGMKYIATPGRNLIKDHSFELVKADEDSFGQTTVDHNWLEMKESMGYQRFWEKSGNPRVAIQWSPDNAKALAIYGQQAICVRNAHFVRQRIYEGIGGDKMYTLSGFFKRQWNVVGGGQPRFEVDYIAWDNNGNSTRTRLLNEIFAPVPDDYSVVRHSVTFTVPTSFKRGDELDLKISGGNTEWVQCDGVQLVEGIMPRVYQPEDSVWEMYKGYYPVINQQKTLWAGAIYLNASHVITPEKPLKDCTNGWILKWSNYVIGNGPTDTDWQFTYIPKSVAYDSGGHRTYLRSGNETEVFKYYYISNTKITGHNNNGNGVNRNMCLREVLEF</sequence>
<evidence type="ECO:0000256" key="1">
    <source>
        <dbReference type="SAM" id="MobiDB-lite"/>
    </source>
</evidence>
<feature type="domain" description="Gp28/Gp37-like" evidence="2">
    <location>
        <begin position="4"/>
        <end position="364"/>
    </location>
</feature>
<protein>
    <recommendedName>
        <fullName evidence="2">Gp28/Gp37-like domain-containing protein</fullName>
    </recommendedName>
</protein>
<dbReference type="Gene3D" id="2.60.120.260">
    <property type="entry name" value="Galactose-binding domain-like"/>
    <property type="match status" value="1"/>
</dbReference>
<dbReference type="EMBL" id="BMJD01000012">
    <property type="protein sequence ID" value="GGB41790.1"/>
    <property type="molecule type" value="Genomic_DNA"/>
</dbReference>
<dbReference type="Pfam" id="PF14594">
    <property type="entry name" value="Sipho_Gp37"/>
    <property type="match status" value="1"/>
</dbReference>
<keyword evidence="4" id="KW-1185">Reference proteome</keyword>
<gene>
    <name evidence="3" type="ORF">GCM10011409_19180</name>
</gene>
<evidence type="ECO:0000259" key="2">
    <source>
        <dbReference type="Pfam" id="PF14594"/>
    </source>
</evidence>